<name>A0A9P6B6J4_9AGAM</name>
<keyword evidence="6" id="KW-1185">Reference proteome</keyword>
<dbReference type="Gene3D" id="3.40.50.720">
    <property type="entry name" value="NAD(P)-binding Rossmann-like Domain"/>
    <property type="match status" value="1"/>
</dbReference>
<dbReference type="Proteomes" id="UP000886523">
    <property type="component" value="Unassembled WGS sequence"/>
</dbReference>
<dbReference type="InterPro" id="IPR041550">
    <property type="entry name" value="FASI_helical"/>
</dbReference>
<evidence type="ECO:0000256" key="2">
    <source>
        <dbReference type="ARBA" id="ARBA00022553"/>
    </source>
</evidence>
<reference evidence="5" key="1">
    <citation type="journal article" date="2020" name="Nat. Commun.">
        <title>Large-scale genome sequencing of mycorrhizal fungi provides insights into the early evolution of symbiotic traits.</title>
        <authorList>
            <person name="Miyauchi S."/>
            <person name="Kiss E."/>
            <person name="Kuo A."/>
            <person name="Drula E."/>
            <person name="Kohler A."/>
            <person name="Sanchez-Garcia M."/>
            <person name="Morin E."/>
            <person name="Andreopoulos B."/>
            <person name="Barry K.W."/>
            <person name="Bonito G."/>
            <person name="Buee M."/>
            <person name="Carver A."/>
            <person name="Chen C."/>
            <person name="Cichocki N."/>
            <person name="Clum A."/>
            <person name="Culley D."/>
            <person name="Crous P.W."/>
            <person name="Fauchery L."/>
            <person name="Girlanda M."/>
            <person name="Hayes R.D."/>
            <person name="Keri Z."/>
            <person name="LaButti K."/>
            <person name="Lipzen A."/>
            <person name="Lombard V."/>
            <person name="Magnuson J."/>
            <person name="Maillard F."/>
            <person name="Murat C."/>
            <person name="Nolan M."/>
            <person name="Ohm R.A."/>
            <person name="Pangilinan J."/>
            <person name="Pereira M.F."/>
            <person name="Perotto S."/>
            <person name="Peter M."/>
            <person name="Pfister S."/>
            <person name="Riley R."/>
            <person name="Sitrit Y."/>
            <person name="Stielow J.B."/>
            <person name="Szollosi G."/>
            <person name="Zifcakova L."/>
            <person name="Stursova M."/>
            <person name="Spatafora J.W."/>
            <person name="Tedersoo L."/>
            <person name="Vaario L.M."/>
            <person name="Yamada A."/>
            <person name="Yan M."/>
            <person name="Wang P."/>
            <person name="Xu J."/>
            <person name="Bruns T."/>
            <person name="Baldrian P."/>
            <person name="Vilgalys R."/>
            <person name="Dunand C."/>
            <person name="Henrissat B."/>
            <person name="Grigoriev I.V."/>
            <person name="Hibbett D."/>
            <person name="Nagy L.G."/>
            <person name="Martin F.M."/>
        </authorList>
    </citation>
    <scope>NUCLEOTIDE SEQUENCE</scope>
    <source>
        <strain evidence="5">UP504</strain>
    </source>
</reference>
<dbReference type="EMBL" id="MU128925">
    <property type="protein sequence ID" value="KAF9518450.1"/>
    <property type="molecule type" value="Genomic_DNA"/>
</dbReference>
<dbReference type="SUPFAM" id="SSF52151">
    <property type="entry name" value="FabD/lysophospholipase-like"/>
    <property type="match status" value="1"/>
</dbReference>
<evidence type="ECO:0000256" key="3">
    <source>
        <dbReference type="ARBA" id="ARBA00022679"/>
    </source>
</evidence>
<organism evidence="5 6">
    <name type="scientific">Hydnum rufescens UP504</name>
    <dbReference type="NCBI Taxonomy" id="1448309"/>
    <lineage>
        <taxon>Eukaryota</taxon>
        <taxon>Fungi</taxon>
        <taxon>Dikarya</taxon>
        <taxon>Basidiomycota</taxon>
        <taxon>Agaricomycotina</taxon>
        <taxon>Agaricomycetes</taxon>
        <taxon>Cantharellales</taxon>
        <taxon>Hydnaceae</taxon>
        <taxon>Hydnum</taxon>
    </lineage>
</organism>
<keyword evidence="1" id="KW-0596">Phosphopantetheine</keyword>
<evidence type="ECO:0000313" key="6">
    <source>
        <dbReference type="Proteomes" id="UP000886523"/>
    </source>
</evidence>
<dbReference type="PROSITE" id="PS50075">
    <property type="entry name" value="CARRIER"/>
    <property type="match status" value="1"/>
</dbReference>
<evidence type="ECO:0000259" key="4">
    <source>
        <dbReference type="PROSITE" id="PS50075"/>
    </source>
</evidence>
<keyword evidence="3" id="KW-0808">Transferase</keyword>
<keyword evidence="2" id="KW-0597">Phosphoprotein</keyword>
<dbReference type="AlphaFoldDB" id="A0A9P6B6J4"/>
<feature type="domain" description="Carrier" evidence="4">
    <location>
        <begin position="155"/>
        <end position="230"/>
    </location>
</feature>
<dbReference type="Pfam" id="PF18314">
    <property type="entry name" value="FAS_I_H"/>
    <property type="match status" value="1"/>
</dbReference>
<dbReference type="OrthoDB" id="4251012at2759"/>
<evidence type="ECO:0000313" key="5">
    <source>
        <dbReference type="EMBL" id="KAF9518450.1"/>
    </source>
</evidence>
<dbReference type="Gene3D" id="3.90.25.70">
    <property type="match status" value="1"/>
</dbReference>
<comment type="caution">
    <text evidence="5">The sequence shown here is derived from an EMBL/GenBank/DDBJ whole genome shotgun (WGS) entry which is preliminary data.</text>
</comment>
<dbReference type="Pfam" id="PF18325">
    <property type="entry name" value="Fas_alpha_ACP"/>
    <property type="match status" value="1"/>
</dbReference>
<protein>
    <recommendedName>
        <fullName evidence="4">Carrier domain-containing protein</fullName>
    </recommendedName>
</protein>
<proteinExistence type="predicted"/>
<gene>
    <name evidence="5" type="ORF">BS47DRAFT_1420879</name>
</gene>
<dbReference type="PANTHER" id="PTHR10982">
    <property type="entry name" value="MALONYL COA-ACYL CARRIER PROTEIN TRANSACYLASE"/>
    <property type="match status" value="1"/>
</dbReference>
<dbReference type="Gene3D" id="6.10.250.1930">
    <property type="match status" value="1"/>
</dbReference>
<dbReference type="InterPro" id="IPR016035">
    <property type="entry name" value="Acyl_Trfase/lysoPLipase"/>
</dbReference>
<dbReference type="GO" id="GO:0008897">
    <property type="term" value="F:holo-[acyl-carrier-protein] synthase activity"/>
    <property type="evidence" value="ECO:0007669"/>
    <property type="project" value="InterPro"/>
</dbReference>
<accession>A0A9P6B6J4</accession>
<evidence type="ECO:0000256" key="1">
    <source>
        <dbReference type="ARBA" id="ARBA00022450"/>
    </source>
</evidence>
<dbReference type="InterPro" id="IPR009081">
    <property type="entry name" value="PP-bd_ACP"/>
</dbReference>
<dbReference type="InterPro" id="IPR040899">
    <property type="entry name" value="Fas_alpha_ACP"/>
</dbReference>
<sequence length="579" mass="63758">MPRSSMIRPCLLVLTSPKQCQNLAYTILVELLTYQFASPIQWIEMQDLLFSQYHFEQLIELRPGPTLTGMATRTLKAKYEASDDSISWTRVINCHVKNTKEIYYQFEDEAAAADTDAAADSPATTANTASIPIAAAVVAPAPSSGPVASIADEPLKALDTLRIIIAQKLKKKVEEIPLSKSIKDLIGGKSTLQNEILGDLNLEFVSTPEKGEELPLDELGSSLSTGDSGALGKHTTGLISHLIGGKTPGGFNLSTIKAYLTKTWGLGPSHSNGVLLLGLTVEPPKHLGSEAEAKTWLDAIIAAYARQAGISLLSGATSGGGGGGGGTVINSEEFIKFQVEQHEFTRCQVKLYMHYLDLDPCKGAHTANSEKYNMQALQDKLDAINREHGDAYINGIQPIFKPLKARHFDSSWNWVRQDALIMWYDILYGCISTVDHKITTQCIAIINRADESLSEYMQYYVDHCNPGHGEMYRLGKEFGQQLINNCQEAVRHPLLYKDMTFPTAPCMEVTPAGNIIYMEVVHKNVRKLEAYVEEVAMGGATPHAVNIQKVQDDILKLWNIVKSQPEISQEQKNRIKVLL</sequence>
<dbReference type="PANTHER" id="PTHR10982:SF21">
    <property type="entry name" value="FATTY ACID SYNTHASE SUBUNIT BETA"/>
    <property type="match status" value="1"/>
</dbReference>
<dbReference type="FunFam" id="3.90.25.70:FF:000001">
    <property type="entry name" value="Fatty acid synthase subunit alpha"/>
    <property type="match status" value="1"/>
</dbReference>
<dbReference type="InterPro" id="IPR050830">
    <property type="entry name" value="Fungal_FAS"/>
</dbReference>